<dbReference type="GO" id="GO:0004357">
    <property type="term" value="F:glutamate-cysteine ligase activity"/>
    <property type="evidence" value="ECO:0007669"/>
    <property type="project" value="InterPro"/>
</dbReference>
<keyword evidence="2" id="KW-1185">Reference proteome</keyword>
<dbReference type="Pfam" id="PF04107">
    <property type="entry name" value="GCS2"/>
    <property type="match status" value="1"/>
</dbReference>
<dbReference type="Proteomes" id="UP000008291">
    <property type="component" value="Chromosome"/>
</dbReference>
<dbReference type="STRING" id="292415.Tbd_1454"/>
<protein>
    <recommendedName>
        <fullName evidence="3">Glutamate--cysteine ligase</fullName>
    </recommendedName>
</protein>
<accession>Q3SIW8</accession>
<proteinExistence type="predicted"/>
<dbReference type="Gene3D" id="3.30.590.20">
    <property type="match status" value="1"/>
</dbReference>
<dbReference type="InterPro" id="IPR014746">
    <property type="entry name" value="Gln_synth/guanido_kin_cat_dom"/>
</dbReference>
<dbReference type="InterPro" id="IPR006336">
    <property type="entry name" value="GCS2"/>
</dbReference>
<dbReference type="GO" id="GO:0042398">
    <property type="term" value="P:modified amino acid biosynthetic process"/>
    <property type="evidence" value="ECO:0007669"/>
    <property type="project" value="InterPro"/>
</dbReference>
<dbReference type="PANTHER" id="PTHR36510">
    <property type="entry name" value="GLUTAMATE--CYSTEINE LIGASE 2-RELATED"/>
    <property type="match status" value="1"/>
</dbReference>
<dbReference type="eggNOG" id="COG3572">
    <property type="taxonomic scope" value="Bacteria"/>
</dbReference>
<evidence type="ECO:0000313" key="1">
    <source>
        <dbReference type="EMBL" id="AAZ97407.1"/>
    </source>
</evidence>
<dbReference type="EMBL" id="CP000116">
    <property type="protein sequence ID" value="AAZ97407.1"/>
    <property type="molecule type" value="Genomic_DNA"/>
</dbReference>
<dbReference type="KEGG" id="tbd:Tbd_1454"/>
<evidence type="ECO:0008006" key="3">
    <source>
        <dbReference type="Google" id="ProtNLM"/>
    </source>
</evidence>
<dbReference type="HOGENOM" id="CLU_056152_0_0_4"/>
<dbReference type="PANTHER" id="PTHR36510:SF1">
    <property type="entry name" value="GLUTAMATE--CYSTEINE LIGASE 2-RELATED"/>
    <property type="match status" value="1"/>
</dbReference>
<dbReference type="SUPFAM" id="SSF55931">
    <property type="entry name" value="Glutamine synthetase/guanido kinase"/>
    <property type="match status" value="1"/>
</dbReference>
<dbReference type="RefSeq" id="WP_011311966.1">
    <property type="nucleotide sequence ID" value="NC_007404.1"/>
</dbReference>
<sequence length="410" mass="44162">MNPPALDAFAGYGVELEYMVVARDTLAVLPIADRLLASAAGRAASAVVRGGFGWCNEIVLHLVEIKNQAPAPALAPLAAGFQAEVAAIGQFLQPLGARLMPTGMHPWMDPRRETRLWADDPAGIYRAYDRIFDCHSHGQANLQSMQLNLPFADDTQFARLHAAIRLVLPILPAIAASSPLADGRPAAHLDARMAAYAGAVARVPAVIGELVPDTATGRADYVEQVLAPMYRAIAPLDPDGVLQHEWLNARGAIPRFERDAIEIRVVDMQECPAADLAIAAATAAAVRALYDATWSSLSEQQAIATPVLTRLMHACVRYGDAALIDDGPYLRLLGLPAHPVAAAEVWQHLIETTGVGRAAPWREPLQCMQQQGPLARRILRALGADATRQRQHAVYEALCDCLDAGRMFTP</sequence>
<organism evidence="1 2">
    <name type="scientific">Thiobacillus denitrificans (strain ATCC 25259 / T1)</name>
    <dbReference type="NCBI Taxonomy" id="292415"/>
    <lineage>
        <taxon>Bacteria</taxon>
        <taxon>Pseudomonadati</taxon>
        <taxon>Pseudomonadota</taxon>
        <taxon>Betaproteobacteria</taxon>
        <taxon>Nitrosomonadales</taxon>
        <taxon>Thiobacillaceae</taxon>
        <taxon>Thiobacillus</taxon>
    </lineage>
</organism>
<name>Q3SIW8_THIDA</name>
<evidence type="ECO:0000313" key="2">
    <source>
        <dbReference type="Proteomes" id="UP000008291"/>
    </source>
</evidence>
<dbReference type="AlphaFoldDB" id="Q3SIW8"/>
<dbReference type="InterPro" id="IPR050141">
    <property type="entry name" value="GCL_type2/YbdK_subfam"/>
</dbReference>
<reference evidence="1 2" key="1">
    <citation type="journal article" date="2006" name="J. Bacteriol.">
        <title>The genome sequence of the obligately chemolithoautotrophic, facultatively anaerobic bacterium Thiobacillus denitrificans.</title>
        <authorList>
            <person name="Beller H.R."/>
            <person name="Chain P.S."/>
            <person name="Letain T.E."/>
            <person name="Chakicherla A."/>
            <person name="Larimer F.W."/>
            <person name="Richardson P.M."/>
            <person name="Coleman M.A."/>
            <person name="Wood A.P."/>
            <person name="Kelly D.P."/>
        </authorList>
    </citation>
    <scope>NUCLEOTIDE SEQUENCE [LARGE SCALE GENOMIC DNA]</scope>
    <source>
        <strain evidence="1 2">ATCC 25259</strain>
    </source>
</reference>
<gene>
    <name evidence="1" type="ordered locus">Tbd_1454</name>
</gene>
<dbReference type="OrthoDB" id="9804786at2"/>